<comment type="caution">
    <text evidence="2">The sequence shown here is derived from an EMBL/GenBank/DDBJ whole genome shotgun (WGS) entry which is preliminary data.</text>
</comment>
<evidence type="ECO:0000313" key="2">
    <source>
        <dbReference type="EMBL" id="GAA4889827.1"/>
    </source>
</evidence>
<feature type="compositionally biased region" description="Low complexity" evidence="1">
    <location>
        <begin position="48"/>
        <end position="59"/>
    </location>
</feature>
<dbReference type="Proteomes" id="UP001500457">
    <property type="component" value="Unassembled WGS sequence"/>
</dbReference>
<dbReference type="EMBL" id="BAABHQ010000018">
    <property type="protein sequence ID" value="GAA4889827.1"/>
    <property type="molecule type" value="Genomic_DNA"/>
</dbReference>
<dbReference type="RefSeq" id="WP_274234335.1">
    <property type="nucleotide sequence ID" value="NZ_BAABHQ010000018.1"/>
</dbReference>
<gene>
    <name evidence="2" type="ORF">GCM10023203_48930</name>
</gene>
<proteinExistence type="predicted"/>
<organism evidence="2 3">
    <name type="scientific">Actinomycetospora straminea</name>
    <dbReference type="NCBI Taxonomy" id="663607"/>
    <lineage>
        <taxon>Bacteria</taxon>
        <taxon>Bacillati</taxon>
        <taxon>Actinomycetota</taxon>
        <taxon>Actinomycetes</taxon>
        <taxon>Pseudonocardiales</taxon>
        <taxon>Pseudonocardiaceae</taxon>
        <taxon>Actinomycetospora</taxon>
    </lineage>
</organism>
<reference evidence="3" key="1">
    <citation type="journal article" date="2019" name="Int. J. Syst. Evol. Microbiol.">
        <title>The Global Catalogue of Microorganisms (GCM) 10K type strain sequencing project: providing services to taxonomists for standard genome sequencing and annotation.</title>
        <authorList>
            <consortium name="The Broad Institute Genomics Platform"/>
            <consortium name="The Broad Institute Genome Sequencing Center for Infectious Disease"/>
            <person name="Wu L."/>
            <person name="Ma J."/>
        </authorList>
    </citation>
    <scope>NUCLEOTIDE SEQUENCE [LARGE SCALE GENOMIC DNA]</scope>
    <source>
        <strain evidence="3">JCM 17983</strain>
    </source>
</reference>
<feature type="region of interest" description="Disordered" evidence="1">
    <location>
        <begin position="1"/>
        <end position="59"/>
    </location>
</feature>
<keyword evidence="3" id="KW-1185">Reference proteome</keyword>
<evidence type="ECO:0000313" key="3">
    <source>
        <dbReference type="Proteomes" id="UP001500457"/>
    </source>
</evidence>
<name>A0ABP9F4S4_9PSEU</name>
<accession>A0ABP9F4S4</accession>
<feature type="compositionally biased region" description="Basic and acidic residues" evidence="1">
    <location>
        <begin position="7"/>
        <end position="23"/>
    </location>
</feature>
<evidence type="ECO:0000256" key="1">
    <source>
        <dbReference type="SAM" id="MobiDB-lite"/>
    </source>
</evidence>
<sequence>MSGLVDDGTRHNRLRRDGDDFDRGAGQTHGAGDPSAVDAEADPPPHDGAPAAPPSATTR</sequence>
<protein>
    <submittedName>
        <fullName evidence="2">Uncharacterized protein</fullName>
    </submittedName>
</protein>